<evidence type="ECO:0000256" key="5">
    <source>
        <dbReference type="ARBA" id="ARBA00022801"/>
    </source>
</evidence>
<keyword evidence="4 13" id="KW-0547">Nucleotide-binding</keyword>
<dbReference type="GO" id="GO:0042802">
    <property type="term" value="F:identical protein binding"/>
    <property type="evidence" value="ECO:0007669"/>
    <property type="project" value="UniProtKB-ARBA"/>
</dbReference>
<dbReference type="Pfam" id="PF03796">
    <property type="entry name" value="DnaB_C"/>
    <property type="match status" value="1"/>
</dbReference>
<organism evidence="15 16">
    <name type="scientific">Immundisolibacter cernigliae</name>
    <dbReference type="NCBI Taxonomy" id="1810504"/>
    <lineage>
        <taxon>Bacteria</taxon>
        <taxon>Pseudomonadati</taxon>
        <taxon>Pseudomonadota</taxon>
        <taxon>Gammaproteobacteria</taxon>
        <taxon>Immundisolibacterales</taxon>
        <taxon>Immundisolibacteraceae</taxon>
        <taxon>Immundisolibacter</taxon>
    </lineage>
</organism>
<dbReference type="InterPro" id="IPR007692">
    <property type="entry name" value="DNA_helicase_DnaB"/>
</dbReference>
<dbReference type="PANTHER" id="PTHR30153:SF2">
    <property type="entry name" value="REPLICATIVE DNA HELICASE"/>
    <property type="match status" value="1"/>
</dbReference>
<comment type="catalytic activity">
    <reaction evidence="11 13">
        <text>ATP + H2O = ADP + phosphate + H(+)</text>
        <dbReference type="Rhea" id="RHEA:13065"/>
        <dbReference type="ChEBI" id="CHEBI:15377"/>
        <dbReference type="ChEBI" id="CHEBI:15378"/>
        <dbReference type="ChEBI" id="CHEBI:30616"/>
        <dbReference type="ChEBI" id="CHEBI:43474"/>
        <dbReference type="ChEBI" id="CHEBI:456216"/>
        <dbReference type="EC" id="5.6.2.3"/>
    </reaction>
</comment>
<accession>A0A1B1YTR7</accession>
<gene>
    <name evidence="15" type="ORF">PG2T_07565</name>
</gene>
<dbReference type="FunCoup" id="A0A1B1YTR7">
    <property type="interactions" value="236"/>
</dbReference>
<dbReference type="GO" id="GO:0043139">
    <property type="term" value="F:5'-3' DNA helicase activity"/>
    <property type="evidence" value="ECO:0007669"/>
    <property type="project" value="UniProtKB-EC"/>
</dbReference>
<evidence type="ECO:0000256" key="10">
    <source>
        <dbReference type="ARBA" id="ARBA00044932"/>
    </source>
</evidence>
<keyword evidence="8 13" id="KW-0238">DNA-binding</keyword>
<evidence type="ECO:0000256" key="1">
    <source>
        <dbReference type="ARBA" id="ARBA00008428"/>
    </source>
</evidence>
<dbReference type="SUPFAM" id="SSF52540">
    <property type="entry name" value="P-loop containing nucleoside triphosphate hydrolases"/>
    <property type="match status" value="1"/>
</dbReference>
<evidence type="ECO:0000256" key="9">
    <source>
        <dbReference type="ARBA" id="ARBA00023235"/>
    </source>
</evidence>
<comment type="function">
    <text evidence="10 13">The main replicative DNA helicase, it participates in initiation and elongation during chromosome replication. Travels ahead of the DNA replisome, separating dsDNA into templates for DNA synthesis. A processive ATP-dependent 5'-3' DNA helicase it has DNA-dependent ATPase activity.</text>
</comment>
<sequence>MADPAALKVPPHSIEAEQSVLGGLLLEGTAWDLVSDRLVDEDFYRQDHRLIYQAIRRVYDQGRPCDLITVAECLEQSEELDRAGGMAYLGLLAGGVASAVNIAAYADIVRERAIARHLISVGSNIADSGFHPQGRPVAELLDAAESQVFEIAERGARARSGFSAIKDLLPTVVERLDALYRSGIAMTGISTGFTDLDRMTSGMHPAEMIIVAGRPSMGKTSFAMNMVESVAIRARQPVAVFSMEMPAEQLALRMISSLGRVDAHRVRTGQLHDDDWPRVTSAVTLLGESNIFIDDTPSLSPMDLRARARRLKRQHGLGLIVVDYLQLMQVPGAKDNRVLEISEISRSLKALAKELSVPVIALSQLNRSLETRPNKRPVMSDLRESGAIEQDADVILFIYRDEVYNEDSPDKGKAEIIIAKQRNGPIGHLFLAFLGAYTRFEDLAQDYGGYD</sequence>
<reference evidence="16" key="1">
    <citation type="submission" date="2016-03" db="EMBL/GenBank/DDBJ databases">
        <title>Complete genome sequence of Solimmundus cernigliae, representing a novel lineage of polycyclic aromatic hydrocarbon degraders within the Gammaproteobacteria.</title>
        <authorList>
            <person name="Singleton D.R."/>
            <person name="Dickey A.N."/>
            <person name="Scholl E.H."/>
            <person name="Wright F.A."/>
            <person name="Aitken M.D."/>
        </authorList>
    </citation>
    <scope>NUCLEOTIDE SEQUENCE [LARGE SCALE GENOMIC DNA]</scope>
    <source>
        <strain evidence="16">TR3.2</strain>
    </source>
</reference>
<dbReference type="PANTHER" id="PTHR30153">
    <property type="entry name" value="REPLICATIVE DNA HELICASE DNAB"/>
    <property type="match status" value="1"/>
</dbReference>
<feature type="domain" description="SF4 helicase" evidence="14">
    <location>
        <begin position="182"/>
        <end position="447"/>
    </location>
</feature>
<comment type="similarity">
    <text evidence="1 13">Belongs to the helicase family. DnaB subfamily.</text>
</comment>
<keyword evidence="3 13" id="KW-0235">DNA replication</keyword>
<dbReference type="InParanoid" id="A0A1B1YTR7"/>
<dbReference type="AlphaFoldDB" id="A0A1B1YTR7"/>
<keyword evidence="5 13" id="KW-0378">Hydrolase</keyword>
<dbReference type="GO" id="GO:0003677">
    <property type="term" value="F:DNA binding"/>
    <property type="evidence" value="ECO:0007669"/>
    <property type="project" value="UniProtKB-UniRule"/>
</dbReference>
<dbReference type="STRING" id="1810504.PG2T_07565"/>
<dbReference type="InterPro" id="IPR003593">
    <property type="entry name" value="AAA+_ATPase"/>
</dbReference>
<dbReference type="EMBL" id="CP014671">
    <property type="protein sequence ID" value="ANX04053.1"/>
    <property type="molecule type" value="Genomic_DNA"/>
</dbReference>
<dbReference type="EC" id="5.6.2.3" evidence="12 13"/>
<dbReference type="NCBIfam" id="NF004384">
    <property type="entry name" value="PRK05748.1"/>
    <property type="match status" value="1"/>
</dbReference>
<name>A0A1B1YTR7_9GAMM</name>
<keyword evidence="6 13" id="KW-0347">Helicase</keyword>
<evidence type="ECO:0000256" key="6">
    <source>
        <dbReference type="ARBA" id="ARBA00022806"/>
    </source>
</evidence>
<evidence type="ECO:0000256" key="12">
    <source>
        <dbReference type="NCBIfam" id="TIGR00665"/>
    </source>
</evidence>
<dbReference type="Pfam" id="PF00772">
    <property type="entry name" value="DnaB"/>
    <property type="match status" value="1"/>
</dbReference>
<dbReference type="GO" id="GO:0006269">
    <property type="term" value="P:DNA replication, synthesis of primer"/>
    <property type="evidence" value="ECO:0007669"/>
    <property type="project" value="UniProtKB-UniRule"/>
</dbReference>
<dbReference type="Proteomes" id="UP000092952">
    <property type="component" value="Chromosome"/>
</dbReference>
<protein>
    <recommendedName>
        <fullName evidence="12 13">Replicative DNA helicase</fullName>
        <ecNumber evidence="12 13">5.6.2.3</ecNumber>
    </recommendedName>
</protein>
<dbReference type="RefSeq" id="WP_068803906.1">
    <property type="nucleotide sequence ID" value="NZ_CP014671.1"/>
</dbReference>
<keyword evidence="2 13" id="KW-0639">Primosome</keyword>
<dbReference type="InterPro" id="IPR007694">
    <property type="entry name" value="DNA_helicase_DnaB-like_C"/>
</dbReference>
<evidence type="ECO:0000256" key="3">
    <source>
        <dbReference type="ARBA" id="ARBA00022705"/>
    </source>
</evidence>
<evidence type="ECO:0000256" key="11">
    <source>
        <dbReference type="ARBA" id="ARBA00048954"/>
    </source>
</evidence>
<dbReference type="GO" id="GO:1990077">
    <property type="term" value="C:primosome complex"/>
    <property type="evidence" value="ECO:0007669"/>
    <property type="project" value="UniProtKB-UniRule"/>
</dbReference>
<dbReference type="NCBIfam" id="TIGR00665">
    <property type="entry name" value="DnaB"/>
    <property type="match status" value="1"/>
</dbReference>
<evidence type="ECO:0000256" key="8">
    <source>
        <dbReference type="ARBA" id="ARBA00023125"/>
    </source>
</evidence>
<evidence type="ECO:0000259" key="14">
    <source>
        <dbReference type="PROSITE" id="PS51199"/>
    </source>
</evidence>
<proteinExistence type="inferred from homology"/>
<evidence type="ECO:0000313" key="15">
    <source>
        <dbReference type="EMBL" id="ANX04053.1"/>
    </source>
</evidence>
<dbReference type="PROSITE" id="PS51199">
    <property type="entry name" value="SF4_HELICASE"/>
    <property type="match status" value="1"/>
</dbReference>
<dbReference type="SMART" id="SM00382">
    <property type="entry name" value="AAA"/>
    <property type="match status" value="1"/>
</dbReference>
<dbReference type="Gene3D" id="1.10.860.10">
    <property type="entry name" value="DNAb Helicase, Chain A"/>
    <property type="match status" value="1"/>
</dbReference>
<dbReference type="GO" id="GO:0005829">
    <property type="term" value="C:cytosol"/>
    <property type="evidence" value="ECO:0007669"/>
    <property type="project" value="TreeGrafter"/>
</dbReference>
<evidence type="ECO:0000256" key="13">
    <source>
        <dbReference type="RuleBase" id="RU362085"/>
    </source>
</evidence>
<evidence type="ECO:0000256" key="4">
    <source>
        <dbReference type="ARBA" id="ARBA00022741"/>
    </source>
</evidence>
<keyword evidence="16" id="KW-1185">Reference proteome</keyword>
<evidence type="ECO:0000313" key="16">
    <source>
        <dbReference type="Proteomes" id="UP000092952"/>
    </source>
</evidence>
<dbReference type="GO" id="GO:0016887">
    <property type="term" value="F:ATP hydrolysis activity"/>
    <property type="evidence" value="ECO:0007669"/>
    <property type="project" value="RHEA"/>
</dbReference>
<keyword evidence="7 13" id="KW-0067">ATP-binding</keyword>
<evidence type="ECO:0000256" key="2">
    <source>
        <dbReference type="ARBA" id="ARBA00022515"/>
    </source>
</evidence>
<dbReference type="SUPFAM" id="SSF48024">
    <property type="entry name" value="N-terminal domain of DnaB helicase"/>
    <property type="match status" value="1"/>
</dbReference>
<dbReference type="GO" id="GO:0005524">
    <property type="term" value="F:ATP binding"/>
    <property type="evidence" value="ECO:0007669"/>
    <property type="project" value="UniProtKB-UniRule"/>
</dbReference>
<dbReference type="CDD" id="cd00984">
    <property type="entry name" value="DnaB_C"/>
    <property type="match status" value="1"/>
</dbReference>
<dbReference type="OrthoDB" id="9773982at2"/>
<dbReference type="Gene3D" id="3.40.50.300">
    <property type="entry name" value="P-loop containing nucleotide triphosphate hydrolases"/>
    <property type="match status" value="1"/>
</dbReference>
<dbReference type="FunFam" id="3.40.50.300:FF:000076">
    <property type="entry name" value="Replicative DNA helicase"/>
    <property type="match status" value="1"/>
</dbReference>
<dbReference type="KEGG" id="gbi:PG2T_07565"/>
<dbReference type="InterPro" id="IPR007693">
    <property type="entry name" value="DNA_helicase_DnaB-like_N"/>
</dbReference>
<keyword evidence="9" id="KW-0413">Isomerase</keyword>
<evidence type="ECO:0000256" key="7">
    <source>
        <dbReference type="ARBA" id="ARBA00022840"/>
    </source>
</evidence>
<dbReference type="FunFam" id="1.10.860.10:FF:000001">
    <property type="entry name" value="Replicative DNA helicase"/>
    <property type="match status" value="1"/>
</dbReference>
<dbReference type="InterPro" id="IPR036185">
    <property type="entry name" value="DNA_heli_DnaB-like_N_sf"/>
</dbReference>
<dbReference type="InterPro" id="IPR016136">
    <property type="entry name" value="DNA_helicase_N/primase_C"/>
</dbReference>
<dbReference type="InterPro" id="IPR027417">
    <property type="entry name" value="P-loop_NTPase"/>
</dbReference>